<dbReference type="InterPro" id="IPR018279">
    <property type="entry name" value="Ribosomal_eS21_CS"/>
</dbReference>
<name>A0A146K5H4_9EUKA</name>
<dbReference type="FunFam" id="3.30.1230.20:FF:000001">
    <property type="entry name" value="40S ribosomal protein S21"/>
    <property type="match status" value="1"/>
</dbReference>
<evidence type="ECO:0000256" key="4">
    <source>
        <dbReference type="PIRNR" id="PIRNR002148"/>
    </source>
</evidence>
<proteinExistence type="inferred from homology"/>
<comment type="similarity">
    <text evidence="1 4">Belongs to the eukaryotic ribosomal protein eS21 family.</text>
</comment>
<keyword evidence="2 4" id="KW-0689">Ribosomal protein</keyword>
<dbReference type="InterPro" id="IPR001931">
    <property type="entry name" value="Ribosomal_eS21"/>
</dbReference>
<dbReference type="Gene3D" id="3.30.1230.20">
    <property type="match status" value="1"/>
</dbReference>
<evidence type="ECO:0000256" key="2">
    <source>
        <dbReference type="ARBA" id="ARBA00022980"/>
    </source>
</evidence>
<dbReference type="EMBL" id="GDID01005795">
    <property type="protein sequence ID" value="JAP90811.1"/>
    <property type="molecule type" value="Transcribed_RNA"/>
</dbReference>
<dbReference type="PIRSF" id="PIRSF002148">
    <property type="entry name" value="Ribosomal_S21e"/>
    <property type="match status" value="1"/>
</dbReference>
<dbReference type="GO" id="GO:0022626">
    <property type="term" value="C:cytosolic ribosome"/>
    <property type="evidence" value="ECO:0007669"/>
    <property type="project" value="UniProtKB-ARBA"/>
</dbReference>
<dbReference type="PROSITE" id="PS00996">
    <property type="entry name" value="RIBOSOMAL_S21E"/>
    <property type="match status" value="1"/>
</dbReference>
<keyword evidence="3 4" id="KW-0687">Ribonucleoprotein</keyword>
<organism evidence="5">
    <name type="scientific">Trepomonas sp. PC1</name>
    <dbReference type="NCBI Taxonomy" id="1076344"/>
    <lineage>
        <taxon>Eukaryota</taxon>
        <taxon>Metamonada</taxon>
        <taxon>Diplomonadida</taxon>
        <taxon>Hexamitidae</taxon>
        <taxon>Hexamitinae</taxon>
        <taxon>Trepomonas</taxon>
    </lineage>
</organism>
<dbReference type="GO" id="GO:0006412">
    <property type="term" value="P:translation"/>
    <property type="evidence" value="ECO:0007669"/>
    <property type="project" value="InterPro"/>
</dbReference>
<accession>A0A146K5H4</accession>
<dbReference type="GO" id="GO:1990904">
    <property type="term" value="C:ribonucleoprotein complex"/>
    <property type="evidence" value="ECO:0007669"/>
    <property type="project" value="UniProtKB-KW"/>
</dbReference>
<evidence type="ECO:0000256" key="3">
    <source>
        <dbReference type="ARBA" id="ARBA00023274"/>
    </source>
</evidence>
<dbReference type="AlphaFoldDB" id="A0A146K5H4"/>
<dbReference type="InterPro" id="IPR038579">
    <property type="entry name" value="Ribosomal_eS21_sf"/>
</dbReference>
<reference evidence="5" key="1">
    <citation type="submission" date="2015-07" db="EMBL/GenBank/DDBJ databases">
        <title>Adaptation to a free-living lifestyle via gene acquisitions in the diplomonad Trepomonas sp. PC1.</title>
        <authorList>
            <person name="Xu F."/>
            <person name="Jerlstrom-Hultqvist J."/>
            <person name="Kolisko M."/>
            <person name="Simpson A.G.B."/>
            <person name="Roger A.J."/>
            <person name="Svard S.G."/>
            <person name="Andersson J.O."/>
        </authorList>
    </citation>
    <scope>NUCLEOTIDE SEQUENCE</scope>
    <source>
        <strain evidence="5">PC1</strain>
    </source>
</reference>
<protein>
    <recommendedName>
        <fullName evidence="4">40S ribosomal protein S21</fullName>
    </recommendedName>
</protein>
<gene>
    <name evidence="5" type="ORF">TPC1_17780</name>
</gene>
<dbReference type="GO" id="GO:0003735">
    <property type="term" value="F:structural constituent of ribosome"/>
    <property type="evidence" value="ECO:0007669"/>
    <property type="project" value="InterPro"/>
</dbReference>
<sequence length="87" mass="9622">MTEVGLHNAEGQMVDLYIPRKCSATNRIIAPQDHASIQIKVAELNENGVYDGKSVQFAFCGALRNQGQLDAQLTALAQKMNLMKQFK</sequence>
<evidence type="ECO:0000313" key="5">
    <source>
        <dbReference type="EMBL" id="JAP90811.1"/>
    </source>
</evidence>
<evidence type="ECO:0000256" key="1">
    <source>
        <dbReference type="ARBA" id="ARBA00010228"/>
    </source>
</evidence>
<dbReference type="PANTHER" id="PTHR10442">
    <property type="entry name" value="40S RIBOSOMAL PROTEIN S21"/>
    <property type="match status" value="1"/>
</dbReference>
<dbReference type="Pfam" id="PF01249">
    <property type="entry name" value="Ribosomal_S21e"/>
    <property type="match status" value="1"/>
</dbReference>